<sequence length="141" mass="15798">MNMTPRTDLPTLDLVIERPAIVDDRSYQYAAYWQSRRIEPGVYPLRIVTINHREPFTHDGLDQTVGSPYYAIGEIPAVVVTGHKDLEAPGTPVTHHVNMYHYQAKEGATYWGRWADEPALGTSGHAIGFLRERKPTAPTAA</sequence>
<keyword evidence="1" id="KW-0614">Plasmid</keyword>
<dbReference type="KEGG" id="aja:AJAP_42795"/>
<dbReference type="Proteomes" id="UP000028492">
    <property type="component" value="Plasmid pAmyja1"/>
</dbReference>
<gene>
    <name evidence="1" type="ORF">AJAP_42795</name>
</gene>
<proteinExistence type="predicted"/>
<organism evidence="1 2">
    <name type="scientific">Amycolatopsis japonica</name>
    <dbReference type="NCBI Taxonomy" id="208439"/>
    <lineage>
        <taxon>Bacteria</taxon>
        <taxon>Bacillati</taxon>
        <taxon>Actinomycetota</taxon>
        <taxon>Actinomycetes</taxon>
        <taxon>Pseudonocardiales</taxon>
        <taxon>Pseudonocardiaceae</taxon>
        <taxon>Amycolatopsis</taxon>
        <taxon>Amycolatopsis japonica group</taxon>
    </lineage>
</organism>
<evidence type="ECO:0000313" key="1">
    <source>
        <dbReference type="EMBL" id="AIG81326.1"/>
    </source>
</evidence>
<keyword evidence="2" id="KW-1185">Reference proteome</keyword>
<dbReference type="AlphaFoldDB" id="A0A075VAG2"/>
<dbReference type="EMBL" id="CP008954">
    <property type="protein sequence ID" value="AIG81326.1"/>
    <property type="molecule type" value="Genomic_DNA"/>
</dbReference>
<reference evidence="1 2" key="1">
    <citation type="journal article" date="2014" name="J. Biotechnol.">
        <title>Complete genome sequence of the actinobacterium Amycolatopsis japonica MG417-CF17(T) (=DSM 44213T) producing (S,S)-N,N'-ethylenediaminedisuccinic acid.</title>
        <authorList>
            <person name="Stegmann E."/>
            <person name="Albersmeier A."/>
            <person name="Spohn M."/>
            <person name="Gert H."/>
            <person name="Weber T."/>
            <person name="Wohlleben W."/>
            <person name="Kalinowski J."/>
            <person name="Ruckert C."/>
        </authorList>
    </citation>
    <scope>NUCLEOTIDE SEQUENCE [LARGE SCALE GENOMIC DNA]</scope>
    <source>
        <strain evidence="2">MG417-CF17 (DSM 44213)</strain>
        <plasmid evidence="1">pAmyja1</plasmid>
    </source>
</reference>
<protein>
    <submittedName>
        <fullName evidence="1">Uncharacterized protein</fullName>
    </submittedName>
</protein>
<evidence type="ECO:0000313" key="2">
    <source>
        <dbReference type="Proteomes" id="UP000028492"/>
    </source>
</evidence>
<accession>A0A075VAG2</accession>
<geneLocation type="plasmid" evidence="1 2">
    <name>pAmyja1</name>
</geneLocation>
<dbReference type="HOGENOM" id="CLU_1821346_0_0_11"/>
<name>A0A075VAG2_9PSEU</name>